<dbReference type="AlphaFoldDB" id="A0A401H8R5"/>
<sequence>MSESAARQRLRRGNGSRIHSLIQDTVSSWLSSRGFDVYPEERVGEDLVADVYAESPWATVIVEVETGFIDPRALDRPETYLLARVVAKASRYSRYADYFAVAIPSYLSLDVAALRRVLSGDPTPLGAGGVWEVLALVRRPRPGGLQDARVDAILRVNVTRRSVGVTPLRAGVLL</sequence>
<dbReference type="GeneID" id="1445794"/>
<name>A0A401H8R5_AERPX</name>
<organism evidence="1 2">
    <name type="scientific">Aeropyrum pernix</name>
    <dbReference type="NCBI Taxonomy" id="56636"/>
    <lineage>
        <taxon>Archaea</taxon>
        <taxon>Thermoproteota</taxon>
        <taxon>Thermoprotei</taxon>
        <taxon>Desulfurococcales</taxon>
        <taxon>Desulfurococcaceae</taxon>
        <taxon>Aeropyrum</taxon>
    </lineage>
</organism>
<protein>
    <submittedName>
        <fullName evidence="1">Uncharacterized protein</fullName>
    </submittedName>
</protein>
<evidence type="ECO:0000313" key="2">
    <source>
        <dbReference type="Proteomes" id="UP000291213"/>
    </source>
</evidence>
<dbReference type="OrthoDB" id="34756at2157"/>
<accession>A0A401H8R5</accession>
<proteinExistence type="predicted"/>
<dbReference type="Proteomes" id="UP000291213">
    <property type="component" value="Unassembled WGS sequence"/>
</dbReference>
<evidence type="ECO:0000313" key="1">
    <source>
        <dbReference type="EMBL" id="GBF08773.1"/>
    </source>
</evidence>
<comment type="caution">
    <text evidence="1">The sequence shown here is derived from an EMBL/GenBank/DDBJ whole genome shotgun (WGS) entry which is preliminary data.</text>
</comment>
<reference evidence="1 2" key="1">
    <citation type="submission" date="2017-02" db="EMBL/GenBank/DDBJ databases">
        <title>isolation and characterization of a novel temperate virus Aeropyrum globular virus 1 infecting hyperthermophilic archaeon Aeropyrum.</title>
        <authorList>
            <person name="Yumiya M."/>
            <person name="Yoshida T."/>
            <person name="Sako Y."/>
        </authorList>
    </citation>
    <scope>NUCLEOTIDE SEQUENCE [LARGE SCALE GENOMIC DNA]</scope>
    <source>
        <strain evidence="1 2">YK1-12-2013</strain>
    </source>
</reference>
<gene>
    <name evidence="1" type="ORF">apy_04980</name>
</gene>
<dbReference type="OMA" id="RKFYKIN"/>
<dbReference type="RefSeq" id="WP_010866176.1">
    <property type="nucleotide sequence ID" value="NZ_BDMD01000020.1"/>
</dbReference>
<dbReference type="EMBL" id="BDMD01000020">
    <property type="protein sequence ID" value="GBF08773.1"/>
    <property type="molecule type" value="Genomic_DNA"/>
</dbReference>